<dbReference type="Proteomes" id="UP000315369">
    <property type="component" value="Unassembled WGS sequence"/>
</dbReference>
<gene>
    <name evidence="1" type="ORF">FJV41_47355</name>
</gene>
<reference evidence="1 2" key="1">
    <citation type="submission" date="2019-06" db="EMBL/GenBank/DDBJ databases">
        <authorList>
            <person name="Livingstone P."/>
            <person name="Whitworth D."/>
        </authorList>
    </citation>
    <scope>NUCLEOTIDE SEQUENCE [LARGE SCALE GENOMIC DNA]</scope>
    <source>
        <strain evidence="1 2">AM401</strain>
    </source>
</reference>
<proteinExistence type="predicted"/>
<dbReference type="AlphaFoldDB" id="A0A540WIQ8"/>
<accession>A0A540WIQ8</accession>
<sequence length="89" mass="10487">MTDHEETENDETAVELAVLRLMTEEEWKSFLSEVQPEIDRLAKDQSLSASERRSTVRRIRYAQVIAAFQRAPNATPYVHMRERLPEWEP</sequence>
<protein>
    <submittedName>
        <fullName evidence="1">Uncharacterized protein</fullName>
    </submittedName>
</protein>
<name>A0A540WIQ8_9BACT</name>
<dbReference type="RefSeq" id="WP_141649214.1">
    <property type="nucleotide sequence ID" value="NZ_VIFM01000422.1"/>
</dbReference>
<evidence type="ECO:0000313" key="2">
    <source>
        <dbReference type="Proteomes" id="UP000315369"/>
    </source>
</evidence>
<keyword evidence="2" id="KW-1185">Reference proteome</keyword>
<organism evidence="1 2">
    <name type="scientific">Myxococcus llanfairpwllgwyngyllgogerychwyrndrobwllllantysiliogogogochensis</name>
    <dbReference type="NCBI Taxonomy" id="2590453"/>
    <lineage>
        <taxon>Bacteria</taxon>
        <taxon>Pseudomonadati</taxon>
        <taxon>Myxococcota</taxon>
        <taxon>Myxococcia</taxon>
        <taxon>Myxococcales</taxon>
        <taxon>Cystobacterineae</taxon>
        <taxon>Myxococcaceae</taxon>
        <taxon>Myxococcus</taxon>
    </lineage>
</organism>
<dbReference type="EMBL" id="VIFM01000422">
    <property type="protein sequence ID" value="TQF08915.1"/>
    <property type="molecule type" value="Genomic_DNA"/>
</dbReference>
<evidence type="ECO:0000313" key="1">
    <source>
        <dbReference type="EMBL" id="TQF08915.1"/>
    </source>
</evidence>
<comment type="caution">
    <text evidence="1">The sequence shown here is derived from an EMBL/GenBank/DDBJ whole genome shotgun (WGS) entry which is preliminary data.</text>
</comment>